<evidence type="ECO:0000313" key="3">
    <source>
        <dbReference type="EMBL" id="SPH20936.1"/>
    </source>
</evidence>
<dbReference type="CDD" id="cd00431">
    <property type="entry name" value="cysteine_hydrolases"/>
    <property type="match status" value="1"/>
</dbReference>
<dbReference type="OrthoDB" id="9807387at2"/>
<dbReference type="Gene3D" id="3.40.50.850">
    <property type="entry name" value="Isochorismatase-like"/>
    <property type="match status" value="1"/>
</dbReference>
<reference evidence="3 4" key="1">
    <citation type="submission" date="2018-03" db="EMBL/GenBank/DDBJ databases">
        <authorList>
            <person name="Keele B.F."/>
        </authorList>
    </citation>
    <scope>NUCLEOTIDE SEQUENCE [LARGE SCALE GENOMIC DNA]</scope>
    <source>
        <strain evidence="3 4">CECT 8599</strain>
    </source>
</reference>
<dbReference type="Proteomes" id="UP000244880">
    <property type="component" value="Unassembled WGS sequence"/>
</dbReference>
<keyword evidence="1" id="KW-0378">Hydrolase</keyword>
<dbReference type="Pfam" id="PF00857">
    <property type="entry name" value="Isochorismatase"/>
    <property type="match status" value="1"/>
</dbReference>
<evidence type="ECO:0000256" key="1">
    <source>
        <dbReference type="ARBA" id="ARBA00022801"/>
    </source>
</evidence>
<dbReference type="EMBL" id="OMOR01000001">
    <property type="protein sequence ID" value="SPH20936.1"/>
    <property type="molecule type" value="Genomic_DNA"/>
</dbReference>
<name>A0A2R8BCX6_9RHOB</name>
<dbReference type="InterPro" id="IPR050272">
    <property type="entry name" value="Isochorismatase-like_hydrls"/>
</dbReference>
<dbReference type="RefSeq" id="WP_108828078.1">
    <property type="nucleotide sequence ID" value="NZ_OMOR01000001.1"/>
</dbReference>
<protein>
    <recommendedName>
        <fullName evidence="2">Isochorismatase-like domain-containing protein</fullName>
    </recommendedName>
</protein>
<dbReference type="SUPFAM" id="SSF52499">
    <property type="entry name" value="Isochorismatase-like hydrolases"/>
    <property type="match status" value="1"/>
</dbReference>
<evidence type="ECO:0000259" key="2">
    <source>
        <dbReference type="Pfam" id="PF00857"/>
    </source>
</evidence>
<organism evidence="3 4">
    <name type="scientific">Ascidiaceihabitans donghaensis</name>
    <dbReference type="NCBI Taxonomy" id="1510460"/>
    <lineage>
        <taxon>Bacteria</taxon>
        <taxon>Pseudomonadati</taxon>
        <taxon>Pseudomonadota</taxon>
        <taxon>Alphaproteobacteria</taxon>
        <taxon>Rhodobacterales</taxon>
        <taxon>Paracoccaceae</taxon>
        <taxon>Ascidiaceihabitans</taxon>
    </lineage>
</organism>
<accession>A0A2R8BCX6</accession>
<dbReference type="InterPro" id="IPR036380">
    <property type="entry name" value="Isochorismatase-like_sf"/>
</dbReference>
<dbReference type="InterPro" id="IPR000868">
    <property type="entry name" value="Isochorismatase-like_dom"/>
</dbReference>
<evidence type="ECO:0000313" key="4">
    <source>
        <dbReference type="Proteomes" id="UP000244880"/>
    </source>
</evidence>
<feature type="domain" description="Isochorismatase-like" evidence="2">
    <location>
        <begin position="40"/>
        <end position="202"/>
    </location>
</feature>
<dbReference type="AlphaFoldDB" id="A0A2R8BCX6"/>
<dbReference type="PANTHER" id="PTHR43540">
    <property type="entry name" value="PEROXYUREIDOACRYLATE/UREIDOACRYLATE AMIDOHYDROLASE-RELATED"/>
    <property type="match status" value="1"/>
</dbReference>
<gene>
    <name evidence="3" type="ORF">ASD8599_01677</name>
</gene>
<sequence length="207" mass="22499">MIWILPCLVILGVVLWIMDGIRKIGAVSTGAPISGRTNQALVLIDLQEVFWTSGVFDDTAKETARTRILAEIDTARSKGQPVIAVRQEWSIPATKVVAKLFMKGQAIAGTQGTEMAASFADIADVTVVKRVQDAFETNELDKILARLDVGHLRIVGLDLNYCVAKTAFAARQRGYEVAIVRDGVLSADAKLAEKTLVQLADRHVVLD</sequence>
<proteinExistence type="predicted"/>
<dbReference type="GO" id="GO:0016787">
    <property type="term" value="F:hydrolase activity"/>
    <property type="evidence" value="ECO:0007669"/>
    <property type="project" value="UniProtKB-KW"/>
</dbReference>
<dbReference type="PANTHER" id="PTHR43540:SF1">
    <property type="entry name" value="ISOCHORISMATASE HYDROLASE"/>
    <property type="match status" value="1"/>
</dbReference>
<keyword evidence="4" id="KW-1185">Reference proteome</keyword>